<dbReference type="AlphaFoldDB" id="A0A9D3YDY5"/>
<dbReference type="GO" id="GO:0008270">
    <property type="term" value="F:zinc ion binding"/>
    <property type="evidence" value="ECO:0007669"/>
    <property type="project" value="UniProtKB-KW"/>
</dbReference>
<proteinExistence type="predicted"/>
<comment type="caution">
    <text evidence="3">The sequence shown here is derived from an EMBL/GenBank/DDBJ whole genome shotgun (WGS) entry which is preliminary data.</text>
</comment>
<protein>
    <recommendedName>
        <fullName evidence="2">C2H2-type domain-containing protein</fullName>
    </recommendedName>
</protein>
<reference evidence="3" key="1">
    <citation type="journal article" date="2019" name="bioRxiv">
        <title>The Genome of the Zebra Mussel, Dreissena polymorpha: A Resource for Invasive Species Research.</title>
        <authorList>
            <person name="McCartney M.A."/>
            <person name="Auch B."/>
            <person name="Kono T."/>
            <person name="Mallez S."/>
            <person name="Zhang Y."/>
            <person name="Obille A."/>
            <person name="Becker A."/>
            <person name="Abrahante J.E."/>
            <person name="Garbe J."/>
            <person name="Badalamenti J.P."/>
            <person name="Herman A."/>
            <person name="Mangelson H."/>
            <person name="Liachko I."/>
            <person name="Sullivan S."/>
            <person name="Sone E.D."/>
            <person name="Koren S."/>
            <person name="Silverstein K.A.T."/>
            <person name="Beckman K.B."/>
            <person name="Gohl D.M."/>
        </authorList>
    </citation>
    <scope>NUCLEOTIDE SEQUENCE</scope>
    <source>
        <strain evidence="3">Duluth1</strain>
        <tissue evidence="3">Whole animal</tissue>
    </source>
</reference>
<dbReference type="EMBL" id="JAIWYP010000016">
    <property type="protein sequence ID" value="KAH3698037.1"/>
    <property type="molecule type" value="Genomic_DNA"/>
</dbReference>
<keyword evidence="1" id="KW-0479">Metal-binding</keyword>
<organism evidence="3 4">
    <name type="scientific">Dreissena polymorpha</name>
    <name type="common">Zebra mussel</name>
    <name type="synonym">Mytilus polymorpha</name>
    <dbReference type="NCBI Taxonomy" id="45954"/>
    <lineage>
        <taxon>Eukaryota</taxon>
        <taxon>Metazoa</taxon>
        <taxon>Spiralia</taxon>
        <taxon>Lophotrochozoa</taxon>
        <taxon>Mollusca</taxon>
        <taxon>Bivalvia</taxon>
        <taxon>Autobranchia</taxon>
        <taxon>Heteroconchia</taxon>
        <taxon>Euheterodonta</taxon>
        <taxon>Imparidentia</taxon>
        <taxon>Neoheterodontei</taxon>
        <taxon>Myida</taxon>
        <taxon>Dreissenoidea</taxon>
        <taxon>Dreissenidae</taxon>
        <taxon>Dreissena</taxon>
    </lineage>
</organism>
<dbReference type="Proteomes" id="UP000828390">
    <property type="component" value="Unassembled WGS sequence"/>
</dbReference>
<reference evidence="3" key="2">
    <citation type="submission" date="2020-11" db="EMBL/GenBank/DDBJ databases">
        <authorList>
            <person name="McCartney M.A."/>
            <person name="Auch B."/>
            <person name="Kono T."/>
            <person name="Mallez S."/>
            <person name="Becker A."/>
            <person name="Gohl D.M."/>
            <person name="Silverstein K.A.T."/>
            <person name="Koren S."/>
            <person name="Bechman K.B."/>
            <person name="Herman A."/>
            <person name="Abrahante J.E."/>
            <person name="Garbe J."/>
        </authorList>
    </citation>
    <scope>NUCLEOTIDE SEQUENCE</scope>
    <source>
        <strain evidence="3">Duluth1</strain>
        <tissue evidence="3">Whole animal</tissue>
    </source>
</reference>
<dbReference type="InterPro" id="IPR013087">
    <property type="entry name" value="Znf_C2H2_type"/>
</dbReference>
<dbReference type="PROSITE" id="PS50157">
    <property type="entry name" value="ZINC_FINGER_C2H2_2"/>
    <property type="match status" value="1"/>
</dbReference>
<evidence type="ECO:0000313" key="3">
    <source>
        <dbReference type="EMBL" id="KAH3698037.1"/>
    </source>
</evidence>
<evidence type="ECO:0000256" key="1">
    <source>
        <dbReference type="PROSITE-ProRule" id="PRU00042"/>
    </source>
</evidence>
<keyword evidence="1" id="KW-0862">Zinc</keyword>
<keyword evidence="4" id="KW-1185">Reference proteome</keyword>
<sequence>MEKVNESACPSPDECPCEKLESHKNRPKYLCVYCSNDKQTFGEIMKHCIEHHGDKPLKYREFAFDHVLNKYG</sequence>
<evidence type="ECO:0000313" key="4">
    <source>
        <dbReference type="Proteomes" id="UP000828390"/>
    </source>
</evidence>
<evidence type="ECO:0000259" key="2">
    <source>
        <dbReference type="PROSITE" id="PS50157"/>
    </source>
</evidence>
<accession>A0A9D3YDY5</accession>
<feature type="domain" description="C2H2-type" evidence="2">
    <location>
        <begin position="29"/>
        <end position="56"/>
    </location>
</feature>
<gene>
    <name evidence="3" type="ORF">DPMN_085552</name>
</gene>
<name>A0A9D3YDY5_DREPO</name>
<keyword evidence="1" id="KW-0863">Zinc-finger</keyword>